<keyword evidence="1" id="KW-0378">Hydrolase</keyword>
<gene>
    <name evidence="4" type="ORF">ABI_27930</name>
</gene>
<dbReference type="InterPro" id="IPR029058">
    <property type="entry name" value="AB_hydrolase_fold"/>
</dbReference>
<sequence>MPGAGAVILFYPADGAPSATTYPAAAMSSGHAAQLTRRFGAPVAQALAVAPGHAIPDAALANGDWPLLVFAPGWYLSGQDYRVLCQHVASQGFRVAVLSDLPDAGAHPPYARTAEAILSVVAGIGTTNAPIGVFGHSVGGAAAVLAASRNPAIRAVVNLDGDYAADALMARPKQPLLHVRSVTPGEPANSVARRDRDWQAVSQASSSPQLLTLSDFRHLNVLDAALLASSVPQDRRHKAFGAVDGAQGLAITARLVTGFFDEYLKGQAGAYSAANL</sequence>
<dbReference type="PANTHER" id="PTHR10272:SF0">
    <property type="entry name" value="PLATELET-ACTIVATING FACTOR ACETYLHYDROLASE"/>
    <property type="match status" value="1"/>
</dbReference>
<dbReference type="Gene3D" id="3.40.50.1820">
    <property type="entry name" value="alpha/beta hydrolase"/>
    <property type="match status" value="2"/>
</dbReference>
<name>F4QMD6_9CAUL</name>
<dbReference type="STRING" id="715226.ABI_27930"/>
<keyword evidence="5" id="KW-1185">Reference proteome</keyword>
<keyword evidence="2" id="KW-0442">Lipid degradation</keyword>
<evidence type="ECO:0000313" key="4">
    <source>
        <dbReference type="EMBL" id="EGF91377.1"/>
    </source>
</evidence>
<dbReference type="EMBL" id="GL883078">
    <property type="protein sequence ID" value="EGF91377.1"/>
    <property type="molecule type" value="Genomic_DNA"/>
</dbReference>
<accession>F4QMD6</accession>
<protein>
    <submittedName>
        <fullName evidence="4">Lipase secreted protein</fullName>
    </submittedName>
</protein>
<evidence type="ECO:0000256" key="1">
    <source>
        <dbReference type="ARBA" id="ARBA00022801"/>
    </source>
</evidence>
<organism evidence="4 5">
    <name type="scientific">Asticcacaulis biprosthecium C19</name>
    <dbReference type="NCBI Taxonomy" id="715226"/>
    <lineage>
        <taxon>Bacteria</taxon>
        <taxon>Pseudomonadati</taxon>
        <taxon>Pseudomonadota</taxon>
        <taxon>Alphaproteobacteria</taxon>
        <taxon>Caulobacterales</taxon>
        <taxon>Caulobacteraceae</taxon>
        <taxon>Asticcacaulis</taxon>
    </lineage>
</organism>
<dbReference type="GO" id="GO:0016042">
    <property type="term" value="P:lipid catabolic process"/>
    <property type="evidence" value="ECO:0007669"/>
    <property type="project" value="UniProtKB-KW"/>
</dbReference>
<dbReference type="Proteomes" id="UP000006512">
    <property type="component" value="Unassembled WGS sequence"/>
</dbReference>
<dbReference type="PANTHER" id="PTHR10272">
    <property type="entry name" value="PLATELET-ACTIVATING FACTOR ACETYLHYDROLASE"/>
    <property type="match status" value="1"/>
</dbReference>
<dbReference type="eggNOG" id="COG4188">
    <property type="taxonomic scope" value="Bacteria"/>
</dbReference>
<keyword evidence="3" id="KW-0443">Lipid metabolism</keyword>
<reference evidence="5" key="1">
    <citation type="submission" date="2011-03" db="EMBL/GenBank/DDBJ databases">
        <title>Draft genome sequence of Brevundimonas diminuta.</title>
        <authorList>
            <person name="Brown P.J.B."/>
            <person name="Buechlein A."/>
            <person name="Hemmerich C."/>
            <person name="Brun Y.V."/>
        </authorList>
    </citation>
    <scope>NUCLEOTIDE SEQUENCE [LARGE SCALE GENOMIC DNA]</scope>
    <source>
        <strain evidence="5">C19</strain>
    </source>
</reference>
<dbReference type="AlphaFoldDB" id="F4QMD6"/>
<dbReference type="SUPFAM" id="SSF53474">
    <property type="entry name" value="alpha/beta-Hydrolases"/>
    <property type="match status" value="1"/>
</dbReference>
<proteinExistence type="predicted"/>
<evidence type="ECO:0000256" key="3">
    <source>
        <dbReference type="ARBA" id="ARBA00023098"/>
    </source>
</evidence>
<evidence type="ECO:0000313" key="5">
    <source>
        <dbReference type="Proteomes" id="UP000006512"/>
    </source>
</evidence>
<dbReference type="GO" id="GO:0003847">
    <property type="term" value="F:1-alkyl-2-acetylglycerophosphocholine esterase activity"/>
    <property type="evidence" value="ECO:0007669"/>
    <property type="project" value="TreeGrafter"/>
</dbReference>
<dbReference type="HOGENOM" id="CLU_1007032_0_0_5"/>
<evidence type="ECO:0000256" key="2">
    <source>
        <dbReference type="ARBA" id="ARBA00022963"/>
    </source>
</evidence>